<dbReference type="Proteomes" id="UP001232445">
    <property type="component" value="Unassembled WGS sequence"/>
</dbReference>
<dbReference type="PANTHER" id="PTHR38588">
    <property type="entry name" value="BLL0334 PROTEIN"/>
    <property type="match status" value="1"/>
</dbReference>
<dbReference type="EMBL" id="JAUSUQ010000027">
    <property type="protein sequence ID" value="MDQ0341009.1"/>
    <property type="molecule type" value="Genomic_DNA"/>
</dbReference>
<evidence type="ECO:0000313" key="2">
    <source>
        <dbReference type="Proteomes" id="UP001232445"/>
    </source>
</evidence>
<dbReference type="Gene3D" id="3.30.530.20">
    <property type="match status" value="1"/>
</dbReference>
<accession>A0ABU0CXY1</accession>
<dbReference type="InterPro" id="IPR010419">
    <property type="entry name" value="CO_DH_gsu"/>
</dbReference>
<protein>
    <submittedName>
        <fullName evidence="1">Carbon monoxide dehydrogenase subunit G</fullName>
    </submittedName>
</protein>
<dbReference type="CDD" id="cd05018">
    <property type="entry name" value="CoxG"/>
    <property type="match status" value="1"/>
</dbReference>
<name>A0ABU0CXY1_9BACI</name>
<dbReference type="RefSeq" id="WP_307343592.1">
    <property type="nucleotide sequence ID" value="NZ_JAUSUQ010000027.1"/>
</dbReference>
<reference evidence="1 2" key="1">
    <citation type="submission" date="2023-07" db="EMBL/GenBank/DDBJ databases">
        <title>Genomic Encyclopedia of Type Strains, Phase IV (KMG-IV): sequencing the most valuable type-strain genomes for metagenomic binning, comparative biology and taxonomic classification.</title>
        <authorList>
            <person name="Goeker M."/>
        </authorList>
    </citation>
    <scope>NUCLEOTIDE SEQUENCE [LARGE SCALE GENOMIC DNA]</scope>
    <source>
        <strain evidence="1 2">DSM 17740</strain>
    </source>
</reference>
<gene>
    <name evidence="1" type="ORF">J2S00_003853</name>
</gene>
<keyword evidence="2" id="KW-1185">Reference proteome</keyword>
<proteinExistence type="predicted"/>
<dbReference type="InterPro" id="IPR023393">
    <property type="entry name" value="START-like_dom_sf"/>
</dbReference>
<dbReference type="SUPFAM" id="SSF55961">
    <property type="entry name" value="Bet v1-like"/>
    <property type="match status" value="1"/>
</dbReference>
<sequence>MNGNGKIELPGNIEHVFNKLLDPEVLQNCIMGCKHLEQIDESTYKAELSVGIAAVKGKYDATIILKDVEQPNHYKLVVKGEGSPGFVNAEGAINLTAMDDQNTLLKYSYTANVGGKVASIGQRMLGGVAKLIISDFFKRAKKELSKIHHSA</sequence>
<evidence type="ECO:0000313" key="1">
    <source>
        <dbReference type="EMBL" id="MDQ0341009.1"/>
    </source>
</evidence>
<comment type="caution">
    <text evidence="1">The sequence shown here is derived from an EMBL/GenBank/DDBJ whole genome shotgun (WGS) entry which is preliminary data.</text>
</comment>
<organism evidence="1 2">
    <name type="scientific">Caldalkalibacillus uzonensis</name>
    <dbReference type="NCBI Taxonomy" id="353224"/>
    <lineage>
        <taxon>Bacteria</taxon>
        <taxon>Bacillati</taxon>
        <taxon>Bacillota</taxon>
        <taxon>Bacilli</taxon>
        <taxon>Bacillales</taxon>
        <taxon>Bacillaceae</taxon>
        <taxon>Caldalkalibacillus</taxon>
    </lineage>
</organism>
<dbReference type="PANTHER" id="PTHR38588:SF1">
    <property type="entry name" value="BLL0334 PROTEIN"/>
    <property type="match status" value="1"/>
</dbReference>
<dbReference type="Pfam" id="PF06240">
    <property type="entry name" value="COXG"/>
    <property type="match status" value="1"/>
</dbReference>